<name>A0ABD5VX61_9EURY</name>
<dbReference type="Pfam" id="PF06798">
    <property type="entry name" value="PrkA"/>
    <property type="match status" value="1"/>
</dbReference>
<organism evidence="2 3">
    <name type="scientific">Halovenus salina</name>
    <dbReference type="NCBI Taxonomy" id="1510225"/>
    <lineage>
        <taxon>Archaea</taxon>
        <taxon>Methanobacteriati</taxon>
        <taxon>Methanobacteriota</taxon>
        <taxon>Stenosarchaea group</taxon>
        <taxon>Halobacteria</taxon>
        <taxon>Halobacteriales</taxon>
        <taxon>Haloarculaceae</taxon>
        <taxon>Halovenus</taxon>
    </lineage>
</organism>
<feature type="domain" description="PrkA AAA" evidence="1">
    <location>
        <begin position="26"/>
        <end position="468"/>
    </location>
</feature>
<dbReference type="GO" id="GO:0016301">
    <property type="term" value="F:kinase activity"/>
    <property type="evidence" value="ECO:0007669"/>
    <property type="project" value="UniProtKB-KW"/>
</dbReference>
<evidence type="ECO:0000259" key="1">
    <source>
        <dbReference type="SMART" id="SM00763"/>
    </source>
</evidence>
<protein>
    <submittedName>
        <fullName evidence="2">PrkA family serine protein kinase</fullName>
    </submittedName>
</protein>
<dbReference type="SMART" id="SM00763">
    <property type="entry name" value="AAA_PrkA"/>
    <property type="match status" value="1"/>
</dbReference>
<dbReference type="Pfam" id="PF08298">
    <property type="entry name" value="AAA_PrkA"/>
    <property type="match status" value="1"/>
</dbReference>
<evidence type="ECO:0000313" key="3">
    <source>
        <dbReference type="Proteomes" id="UP001596445"/>
    </source>
</evidence>
<reference evidence="2 3" key="1">
    <citation type="journal article" date="2019" name="Int. J. Syst. Evol. Microbiol.">
        <title>The Global Catalogue of Microorganisms (GCM) 10K type strain sequencing project: providing services to taxonomists for standard genome sequencing and annotation.</title>
        <authorList>
            <consortium name="The Broad Institute Genomics Platform"/>
            <consortium name="The Broad Institute Genome Sequencing Center for Infectious Disease"/>
            <person name="Wu L."/>
            <person name="Ma J."/>
        </authorList>
    </citation>
    <scope>NUCLEOTIDE SEQUENCE [LARGE SCALE GENOMIC DNA]</scope>
    <source>
        <strain evidence="2 3">JCM 30072</strain>
    </source>
</reference>
<dbReference type="EMBL" id="JBHSZI010000001">
    <property type="protein sequence ID" value="MFC7057029.1"/>
    <property type="molecule type" value="Genomic_DNA"/>
</dbReference>
<sequence length="764" mass="87599">MHTDGSGNDYIEAADRTLDATYEEPMSLGDYVETLLSAPHRGAHAPKYLLAAIESAGTRTVIEEGDEKERYRFFDDPWNDGEHAILGNTEVLNRFVDDLRSIAAGRGKDEKILWLEGPTATGKSELKRCLVNGLREFSKTDEGRRYTMEWNVAGLDSSPGLTYSDEGTMGDEDDWYESPVQSHPLTVFPETVRDDLVAELNERIDDHIPLRVDGELDPFCREAYEYLEEQYRRDGVEDLFSAATDRQHLRIKNFVVDIGRGIGILHSEDEGTPKERLVGSWMHGMLRELDSRGRKNPQAFSYDGVLSQGNGLLTIVEDASQHSDLLQKLLNVPDEGRVKLDKGIGMDIDTQLVIISNPDLEGQLNQHVEREGQDPLKALKRRLDRHRFTYLTNLSLEAELLRRELTDETSVWDASTWDQLEEWIRAPLSVQVRRADNTVRERELAPHTLEAAAMYAVVSRLDTTDLPEDISIVDKALLFDRGYLQDGDERIDIEDVEFDGSGRNGEHGIPVTYTRDIIADLLHEESDRFHQEFDVESVMMPRDVLDAMAERLADAPVFSTTEAAEFEERIAPVKEYTFSQQEEDVLNAMMRDKRVDEATVEEYVEHVYAWAQGETLENDRGERVDPDPLKMKVFEIEHLGRFTEDDYTGNQPDDAVAEFRTEQIITALNRHAWRNRDEEFRVSAVNPKEIPVIKAVLGNYDWEDIKRTYEDFDPHQWDNPPTGTQTERLKQETIQNMQELYDYSEATAELTSRHVMNQVSYKWS</sequence>
<dbReference type="InterPro" id="IPR010650">
    <property type="entry name" value="PrkA_C"/>
</dbReference>
<dbReference type="PANTHER" id="PTHR30267">
    <property type="entry name" value="PROTEIN KINASE PRKA"/>
    <property type="match status" value="1"/>
</dbReference>
<evidence type="ECO:0000313" key="2">
    <source>
        <dbReference type="EMBL" id="MFC7057029.1"/>
    </source>
</evidence>
<dbReference type="Proteomes" id="UP001596445">
    <property type="component" value="Unassembled WGS sequence"/>
</dbReference>
<dbReference type="PANTHER" id="PTHR30267:SF2">
    <property type="entry name" value="PROTEIN PRKA"/>
    <property type="match status" value="1"/>
</dbReference>
<dbReference type="RefSeq" id="WP_267162749.1">
    <property type="nucleotide sequence ID" value="NZ_CP112972.1"/>
</dbReference>
<dbReference type="GeneID" id="76628837"/>
<comment type="caution">
    <text evidence="2">The sequence shown here is derived from an EMBL/GenBank/DDBJ whole genome shotgun (WGS) entry which is preliminary data.</text>
</comment>
<gene>
    <name evidence="2" type="ORF">ACFQQG_01125</name>
</gene>
<dbReference type="AlphaFoldDB" id="A0ABD5VX61"/>
<dbReference type="InterPro" id="IPR013153">
    <property type="entry name" value="Prk_AAA"/>
</dbReference>
<dbReference type="SUPFAM" id="SSF52540">
    <property type="entry name" value="P-loop containing nucleoside triphosphate hydrolases"/>
    <property type="match status" value="1"/>
</dbReference>
<keyword evidence="2" id="KW-0418">Kinase</keyword>
<keyword evidence="2" id="KW-0808">Transferase</keyword>
<keyword evidence="3" id="KW-1185">Reference proteome</keyword>
<accession>A0ABD5VX61</accession>
<dbReference type="InterPro" id="IPR027417">
    <property type="entry name" value="P-loop_NTPase"/>
</dbReference>
<proteinExistence type="predicted"/>